<dbReference type="PANTHER" id="PTHR34204:SF2">
    <property type="entry name" value="RNA-BINDING ASCH DOMAIN PROTEIN"/>
    <property type="match status" value="1"/>
</dbReference>
<evidence type="ECO:0000313" key="7">
    <source>
        <dbReference type="Proteomes" id="UP000663829"/>
    </source>
</evidence>
<reference evidence="4" key="1">
    <citation type="submission" date="2021-02" db="EMBL/GenBank/DDBJ databases">
        <authorList>
            <person name="Nowell W R."/>
        </authorList>
    </citation>
    <scope>NUCLEOTIDE SEQUENCE</scope>
</reference>
<gene>
    <name evidence="4" type="ORF">GPM918_LOCUS21404</name>
    <name evidence="3" type="ORF">OVA965_LOCUS12893</name>
    <name evidence="6" type="ORF">SRO942_LOCUS21404</name>
    <name evidence="5" type="ORF">TMI583_LOCUS12897</name>
</gene>
<organism evidence="4 7">
    <name type="scientific">Didymodactylos carnosus</name>
    <dbReference type="NCBI Taxonomy" id="1234261"/>
    <lineage>
        <taxon>Eukaryota</taxon>
        <taxon>Metazoa</taxon>
        <taxon>Spiralia</taxon>
        <taxon>Gnathifera</taxon>
        <taxon>Rotifera</taxon>
        <taxon>Eurotatoria</taxon>
        <taxon>Bdelloidea</taxon>
        <taxon>Philodinida</taxon>
        <taxon>Philodinidae</taxon>
        <taxon>Didymodactylos</taxon>
    </lineage>
</organism>
<keyword evidence="1" id="KW-1133">Transmembrane helix</keyword>
<dbReference type="EMBL" id="CAJOBA010005277">
    <property type="protein sequence ID" value="CAF3738605.1"/>
    <property type="molecule type" value="Genomic_DNA"/>
</dbReference>
<evidence type="ECO:0000313" key="4">
    <source>
        <dbReference type="EMBL" id="CAF1155455.1"/>
    </source>
</evidence>
<dbReference type="AlphaFoldDB" id="A0A814T6Y9"/>
<dbReference type="InterPro" id="IPR015947">
    <property type="entry name" value="PUA-like_sf"/>
</dbReference>
<dbReference type="Proteomes" id="UP000681722">
    <property type="component" value="Unassembled WGS sequence"/>
</dbReference>
<dbReference type="Pfam" id="PF04266">
    <property type="entry name" value="ASCH"/>
    <property type="match status" value="1"/>
</dbReference>
<dbReference type="SMART" id="SM01022">
    <property type="entry name" value="ASCH"/>
    <property type="match status" value="1"/>
</dbReference>
<evidence type="ECO:0000259" key="2">
    <source>
        <dbReference type="SMART" id="SM01022"/>
    </source>
</evidence>
<dbReference type="SUPFAM" id="SSF88697">
    <property type="entry name" value="PUA domain-like"/>
    <property type="match status" value="1"/>
</dbReference>
<feature type="domain" description="ASCH" evidence="2">
    <location>
        <begin position="30"/>
        <end position="142"/>
    </location>
</feature>
<evidence type="ECO:0000313" key="3">
    <source>
        <dbReference type="EMBL" id="CAF0966837.1"/>
    </source>
</evidence>
<keyword evidence="1" id="KW-0812">Transmembrane</keyword>
<dbReference type="EMBL" id="CAJNOQ010007029">
    <property type="protein sequence ID" value="CAF1155455.1"/>
    <property type="molecule type" value="Genomic_DNA"/>
</dbReference>
<comment type="caution">
    <text evidence="4">The sequence shown here is derived from an EMBL/GenBank/DDBJ whole genome shotgun (WGS) entry which is preliminary data.</text>
</comment>
<proteinExistence type="predicted"/>
<dbReference type="Proteomes" id="UP000682733">
    <property type="component" value="Unassembled WGS sequence"/>
</dbReference>
<dbReference type="EMBL" id="CAJNOK010005271">
    <property type="protein sequence ID" value="CAF0966837.1"/>
    <property type="molecule type" value="Genomic_DNA"/>
</dbReference>
<dbReference type="InterPro" id="IPR007374">
    <property type="entry name" value="ASCH_domain"/>
</dbReference>
<dbReference type="Proteomes" id="UP000677228">
    <property type="component" value="Unassembled WGS sequence"/>
</dbReference>
<dbReference type="OrthoDB" id="112749at2759"/>
<protein>
    <recommendedName>
        <fullName evidence="2">ASCH domain-containing protein</fullName>
    </recommendedName>
</protein>
<feature type="transmembrane region" description="Helical" evidence="1">
    <location>
        <begin position="6"/>
        <end position="32"/>
    </location>
</feature>
<accession>A0A814T6Y9</accession>
<sequence>MKYLNVLFFNVLFFFGFIALQLIIQIPIVMLIKNLSEPWFSLIYAGKKTIEIRLHKGHFGELKLNDTIEFFNDDLGLRRKFCIKVLNIEMFDTFEELLSKHLSQALPTVKTIENGVKILRKIYSQEDELKYKVAAIHVERISAVVNEDLK</sequence>
<keyword evidence="7" id="KW-1185">Reference proteome</keyword>
<name>A0A814T6Y9_9BILA</name>
<dbReference type="Proteomes" id="UP000663829">
    <property type="component" value="Unassembled WGS sequence"/>
</dbReference>
<evidence type="ECO:0000313" key="6">
    <source>
        <dbReference type="EMBL" id="CAF3918962.1"/>
    </source>
</evidence>
<dbReference type="PANTHER" id="PTHR34204">
    <property type="entry name" value="RNA-BINDING ASCH DOMAIN PROTEIN"/>
    <property type="match status" value="1"/>
</dbReference>
<dbReference type="EMBL" id="CAJOBC010007029">
    <property type="protein sequence ID" value="CAF3918962.1"/>
    <property type="molecule type" value="Genomic_DNA"/>
</dbReference>
<keyword evidence="1" id="KW-0472">Membrane</keyword>
<dbReference type="Gene3D" id="2.30.130.30">
    <property type="entry name" value="Hypothetical protein"/>
    <property type="match status" value="1"/>
</dbReference>
<evidence type="ECO:0000313" key="5">
    <source>
        <dbReference type="EMBL" id="CAF3738605.1"/>
    </source>
</evidence>
<evidence type="ECO:0000256" key="1">
    <source>
        <dbReference type="SAM" id="Phobius"/>
    </source>
</evidence>